<dbReference type="STRING" id="2010991.A0A3M2SPH6"/>
<dbReference type="EMBL" id="NKUJ01000008">
    <property type="protein sequence ID" value="RMJ19460.1"/>
    <property type="molecule type" value="Genomic_DNA"/>
</dbReference>
<feature type="transmembrane region" description="Helical" evidence="1">
    <location>
        <begin position="269"/>
        <end position="299"/>
    </location>
</feature>
<evidence type="ECO:0000259" key="2">
    <source>
        <dbReference type="PROSITE" id="PS50820"/>
    </source>
</evidence>
<dbReference type="InterPro" id="IPR036609">
    <property type="entry name" value="LCCL_sf"/>
</dbReference>
<dbReference type="OrthoDB" id="441660at2759"/>
<reference evidence="3 4" key="1">
    <citation type="submission" date="2017-06" db="EMBL/GenBank/DDBJ databases">
        <title>Comparative genomic analysis of Ambrosia Fusariam Clade fungi.</title>
        <authorList>
            <person name="Stajich J.E."/>
            <person name="Carrillo J."/>
            <person name="Kijimoto T."/>
            <person name="Eskalen A."/>
            <person name="O'Donnell K."/>
            <person name="Kasson M."/>
        </authorList>
    </citation>
    <scope>NUCLEOTIDE SEQUENCE [LARGE SCALE GENOMIC DNA]</scope>
    <source>
        <strain evidence="3">UCR3666</strain>
    </source>
</reference>
<keyword evidence="4" id="KW-1185">Reference proteome</keyword>
<feature type="transmembrane region" description="Helical" evidence="1">
    <location>
        <begin position="397"/>
        <end position="417"/>
    </location>
</feature>
<feature type="domain" description="LCCL" evidence="2">
    <location>
        <begin position="144"/>
        <end position="241"/>
    </location>
</feature>
<dbReference type="SUPFAM" id="SSF69848">
    <property type="entry name" value="LCCL domain"/>
    <property type="match status" value="1"/>
</dbReference>
<evidence type="ECO:0000313" key="4">
    <source>
        <dbReference type="Proteomes" id="UP000277212"/>
    </source>
</evidence>
<keyword evidence="1" id="KW-0472">Membrane</keyword>
<feature type="transmembrane region" description="Helical" evidence="1">
    <location>
        <begin position="96"/>
        <end position="115"/>
    </location>
</feature>
<feature type="transmembrane region" description="Helical" evidence="1">
    <location>
        <begin position="359"/>
        <end position="376"/>
    </location>
</feature>
<dbReference type="PANTHER" id="PTHR31331">
    <property type="entry name" value="LCCL DOMAIN PROTEIN (AFU_ORTHOLOGUE AFUA_5G08630)"/>
    <property type="match status" value="1"/>
</dbReference>
<dbReference type="Pfam" id="PF03815">
    <property type="entry name" value="LCCL"/>
    <property type="match status" value="1"/>
</dbReference>
<name>A0A3M2SPH6_9HYPO</name>
<dbReference type="Gene3D" id="2.170.130.20">
    <property type="entry name" value="LCCL-like domain"/>
    <property type="match status" value="1"/>
</dbReference>
<organism evidence="3 4">
    <name type="scientific">Fusarium kuroshium</name>
    <dbReference type="NCBI Taxonomy" id="2010991"/>
    <lineage>
        <taxon>Eukaryota</taxon>
        <taxon>Fungi</taxon>
        <taxon>Dikarya</taxon>
        <taxon>Ascomycota</taxon>
        <taxon>Pezizomycotina</taxon>
        <taxon>Sordariomycetes</taxon>
        <taxon>Hypocreomycetidae</taxon>
        <taxon>Hypocreales</taxon>
        <taxon>Nectriaceae</taxon>
        <taxon>Fusarium</taxon>
        <taxon>Fusarium solani species complex</taxon>
    </lineage>
</organism>
<dbReference type="PROSITE" id="PS50820">
    <property type="entry name" value="LCCL"/>
    <property type="match status" value="1"/>
</dbReference>
<dbReference type="InterPro" id="IPR051957">
    <property type="entry name" value="CRISP-LCCL_domain"/>
</dbReference>
<feature type="transmembrane region" description="Helical" evidence="1">
    <location>
        <begin position="423"/>
        <end position="443"/>
    </location>
</feature>
<dbReference type="SMART" id="SM00603">
    <property type="entry name" value="LCCL"/>
    <property type="match status" value="1"/>
</dbReference>
<protein>
    <recommendedName>
        <fullName evidence="2">LCCL domain-containing protein</fullName>
    </recommendedName>
</protein>
<evidence type="ECO:0000313" key="3">
    <source>
        <dbReference type="EMBL" id="RMJ19460.1"/>
    </source>
</evidence>
<proteinExistence type="predicted"/>
<dbReference type="Proteomes" id="UP000277212">
    <property type="component" value="Unassembled WGS sequence"/>
</dbReference>
<evidence type="ECO:0000256" key="1">
    <source>
        <dbReference type="SAM" id="Phobius"/>
    </source>
</evidence>
<accession>A0A3M2SPH6</accession>
<comment type="caution">
    <text evidence="3">The sequence shown here is derived from an EMBL/GenBank/DDBJ whole genome shotgun (WGS) entry which is preliminary data.</text>
</comment>
<keyword evidence="1" id="KW-1133">Transmembrane helix</keyword>
<dbReference type="InterPro" id="IPR004043">
    <property type="entry name" value="LCCL"/>
</dbReference>
<gene>
    <name evidence="3" type="ORF">CDV36_000882</name>
</gene>
<keyword evidence="1" id="KW-0812">Transmembrane</keyword>
<dbReference type="AlphaFoldDB" id="A0A3M2SPH6"/>
<sequence length="612" mass="68638">MSDNAHREPLGSREDHLLEAVADEEAQLLLPTEQFDFEENTETERPTTRRRVKFLQRIAGPDPPRIQTIKPFFPSVQRYPIDLVDCYFPNLTRKSVLLIAFLLLWIIAFSIPLYAGNRAIKDANNDYIVNLDCVDSLWRRKNLCGLDGLDCRPFANTSFSFRCPANCAGVQVLNPRAVGGADVNYRPLVIGDKVYRADSFICGSAIHAGIVTDSKGGCGRLSRSGEQKSFPSVERNGIDSIPFDSNFPSSFTFSTKSDIACSEDPRQPLFYISLFFTTIFSIFTTSPALQFFVIFIAIFTHVGLVSDPPSASHFNISVLPDHISTLAGRLCPALFCAAIIYKTCVSRALSGLEAQFEKVLFWLGGFWLGALSNYTLDWIPINRLTAHDLEQQPGAKVALAVIICILVSIVCQQVYVFWLERRILPYLALYGLFILGIVFFIVIPELDLRIHHYILALLLLPGTSVQTRSSLLYQGILLGLFVNGIARWGFDSVLQTPADLRQDGAFNSFVPVIDTPIIASTPTGFNISFSWQGPPTPLFNGISVLVNDVERYRRFFPETISAYNFSWTRSTDFELPEYFRFAYTRDKIALDYTKAGTWFANGTWSMPEPDSI</sequence>
<dbReference type="PANTHER" id="PTHR31331:SF8">
    <property type="entry name" value="LCCL DOMAIN PROTEIN (AFU_ORTHOLOGUE AFUA_5G02970)"/>
    <property type="match status" value="1"/>
</dbReference>